<sequence>RLEVTSVILGARKTQQLEENLKTAQIKMPQEVMQKLDRLYHPVEEIPKSEILYFI</sequence>
<dbReference type="Gene3D" id="3.20.20.100">
    <property type="entry name" value="NADP-dependent oxidoreductase domain"/>
    <property type="match status" value="1"/>
</dbReference>
<dbReference type="AlphaFoldDB" id="X0WUY8"/>
<dbReference type="InterPro" id="IPR036812">
    <property type="entry name" value="NAD(P)_OxRdtase_dom_sf"/>
</dbReference>
<gene>
    <name evidence="1" type="ORF">S01H1_72350</name>
</gene>
<dbReference type="EMBL" id="BARS01048242">
    <property type="protein sequence ID" value="GAG34450.1"/>
    <property type="molecule type" value="Genomic_DNA"/>
</dbReference>
<accession>X0WUY8</accession>
<name>X0WUY8_9ZZZZ</name>
<evidence type="ECO:0000313" key="1">
    <source>
        <dbReference type="EMBL" id="GAG34450.1"/>
    </source>
</evidence>
<dbReference type="SUPFAM" id="SSF51430">
    <property type="entry name" value="NAD(P)-linked oxidoreductase"/>
    <property type="match status" value="1"/>
</dbReference>
<evidence type="ECO:0008006" key="2">
    <source>
        <dbReference type="Google" id="ProtNLM"/>
    </source>
</evidence>
<feature type="non-terminal residue" evidence="1">
    <location>
        <position position="1"/>
    </location>
</feature>
<protein>
    <recommendedName>
        <fullName evidence="2">NADP-dependent oxidoreductase domain-containing protein</fullName>
    </recommendedName>
</protein>
<proteinExistence type="predicted"/>
<comment type="caution">
    <text evidence="1">The sequence shown here is derived from an EMBL/GenBank/DDBJ whole genome shotgun (WGS) entry which is preliminary data.</text>
</comment>
<organism evidence="1">
    <name type="scientific">marine sediment metagenome</name>
    <dbReference type="NCBI Taxonomy" id="412755"/>
    <lineage>
        <taxon>unclassified sequences</taxon>
        <taxon>metagenomes</taxon>
        <taxon>ecological metagenomes</taxon>
    </lineage>
</organism>
<reference evidence="1" key="1">
    <citation type="journal article" date="2014" name="Front. Microbiol.">
        <title>High frequency of phylogenetically diverse reductive dehalogenase-homologous genes in deep subseafloor sedimentary metagenomes.</title>
        <authorList>
            <person name="Kawai M."/>
            <person name="Futagami T."/>
            <person name="Toyoda A."/>
            <person name="Takaki Y."/>
            <person name="Nishi S."/>
            <person name="Hori S."/>
            <person name="Arai W."/>
            <person name="Tsubouchi T."/>
            <person name="Morono Y."/>
            <person name="Uchiyama I."/>
            <person name="Ito T."/>
            <person name="Fujiyama A."/>
            <person name="Inagaki F."/>
            <person name="Takami H."/>
        </authorList>
    </citation>
    <scope>NUCLEOTIDE SEQUENCE</scope>
    <source>
        <strain evidence="1">Expedition CK06-06</strain>
    </source>
</reference>